<dbReference type="Proteomes" id="UP001231189">
    <property type="component" value="Unassembled WGS sequence"/>
</dbReference>
<feature type="region of interest" description="Disordered" evidence="1">
    <location>
        <begin position="115"/>
        <end position="182"/>
    </location>
</feature>
<accession>A0AAD8X7P9</accession>
<evidence type="ECO:0000313" key="3">
    <source>
        <dbReference type="Proteomes" id="UP001231189"/>
    </source>
</evidence>
<sequence>MPGAALSRSRRSSRSWGSNMSSSIRHQTMGLQPDTDDPFRRSSASSSRRHDDEENLRWAALEKLPTYDRMRRAILLANHDLHDLATVGSNSLVEKLICILPWVAMGCSQDQPPCCPRSRRTAEKPGAAAPAPNSAGNAAPTRVATPIRPELQSPDGERPLPNTTRARAGRPAATVSRAAFER</sequence>
<proteinExistence type="predicted"/>
<feature type="compositionally biased region" description="Low complexity" evidence="1">
    <location>
        <begin position="125"/>
        <end position="140"/>
    </location>
</feature>
<reference evidence="2" key="1">
    <citation type="submission" date="2023-07" db="EMBL/GenBank/DDBJ databases">
        <title>A chromosome-level genome assembly of Lolium multiflorum.</title>
        <authorList>
            <person name="Chen Y."/>
            <person name="Copetti D."/>
            <person name="Kolliker R."/>
            <person name="Studer B."/>
        </authorList>
    </citation>
    <scope>NUCLEOTIDE SEQUENCE</scope>
    <source>
        <strain evidence="2">02402/16</strain>
        <tissue evidence="2">Leaf</tissue>
    </source>
</reference>
<comment type="caution">
    <text evidence="2">The sequence shown here is derived from an EMBL/GenBank/DDBJ whole genome shotgun (WGS) entry which is preliminary data.</text>
</comment>
<keyword evidence="3" id="KW-1185">Reference proteome</keyword>
<evidence type="ECO:0000256" key="1">
    <source>
        <dbReference type="SAM" id="MobiDB-lite"/>
    </source>
</evidence>
<feature type="compositionally biased region" description="Low complexity" evidence="1">
    <location>
        <begin position="163"/>
        <end position="174"/>
    </location>
</feature>
<protein>
    <submittedName>
        <fullName evidence="2">Uncharacterized protein</fullName>
    </submittedName>
</protein>
<organism evidence="2 3">
    <name type="scientific">Lolium multiflorum</name>
    <name type="common">Italian ryegrass</name>
    <name type="synonym">Lolium perenne subsp. multiflorum</name>
    <dbReference type="NCBI Taxonomy" id="4521"/>
    <lineage>
        <taxon>Eukaryota</taxon>
        <taxon>Viridiplantae</taxon>
        <taxon>Streptophyta</taxon>
        <taxon>Embryophyta</taxon>
        <taxon>Tracheophyta</taxon>
        <taxon>Spermatophyta</taxon>
        <taxon>Magnoliopsida</taxon>
        <taxon>Liliopsida</taxon>
        <taxon>Poales</taxon>
        <taxon>Poaceae</taxon>
        <taxon>BOP clade</taxon>
        <taxon>Pooideae</taxon>
        <taxon>Poodae</taxon>
        <taxon>Poeae</taxon>
        <taxon>Poeae Chloroplast Group 2 (Poeae type)</taxon>
        <taxon>Loliodinae</taxon>
        <taxon>Loliinae</taxon>
        <taxon>Lolium</taxon>
    </lineage>
</organism>
<name>A0AAD8X7P9_LOLMU</name>
<evidence type="ECO:0000313" key="2">
    <source>
        <dbReference type="EMBL" id="KAK1698690.1"/>
    </source>
</evidence>
<dbReference type="EMBL" id="JAUUTY010000001">
    <property type="protein sequence ID" value="KAK1698690.1"/>
    <property type="molecule type" value="Genomic_DNA"/>
</dbReference>
<gene>
    <name evidence="2" type="ORF">QYE76_015387</name>
</gene>
<feature type="compositionally biased region" description="Low complexity" evidence="1">
    <location>
        <begin position="14"/>
        <end position="25"/>
    </location>
</feature>
<dbReference type="AlphaFoldDB" id="A0AAD8X7P9"/>
<feature type="region of interest" description="Disordered" evidence="1">
    <location>
        <begin position="1"/>
        <end position="54"/>
    </location>
</feature>